<name>A0ABR2F6U8_9ROSI</name>
<evidence type="ECO:0000313" key="2">
    <source>
        <dbReference type="Proteomes" id="UP001472677"/>
    </source>
</evidence>
<reference evidence="1 2" key="1">
    <citation type="journal article" date="2024" name="G3 (Bethesda)">
        <title>Genome assembly of Hibiscus sabdariffa L. provides insights into metabolisms of medicinal natural products.</title>
        <authorList>
            <person name="Kim T."/>
        </authorList>
    </citation>
    <scope>NUCLEOTIDE SEQUENCE [LARGE SCALE GENOMIC DNA]</scope>
    <source>
        <strain evidence="1">TK-2024</strain>
        <tissue evidence="1">Old leaves</tissue>
    </source>
</reference>
<accession>A0ABR2F6U8</accession>
<organism evidence="1 2">
    <name type="scientific">Hibiscus sabdariffa</name>
    <name type="common">roselle</name>
    <dbReference type="NCBI Taxonomy" id="183260"/>
    <lineage>
        <taxon>Eukaryota</taxon>
        <taxon>Viridiplantae</taxon>
        <taxon>Streptophyta</taxon>
        <taxon>Embryophyta</taxon>
        <taxon>Tracheophyta</taxon>
        <taxon>Spermatophyta</taxon>
        <taxon>Magnoliopsida</taxon>
        <taxon>eudicotyledons</taxon>
        <taxon>Gunneridae</taxon>
        <taxon>Pentapetalae</taxon>
        <taxon>rosids</taxon>
        <taxon>malvids</taxon>
        <taxon>Malvales</taxon>
        <taxon>Malvaceae</taxon>
        <taxon>Malvoideae</taxon>
        <taxon>Hibiscus</taxon>
    </lineage>
</organism>
<comment type="caution">
    <text evidence="1">The sequence shown here is derived from an EMBL/GenBank/DDBJ whole genome shotgun (WGS) entry which is preliminary data.</text>
</comment>
<keyword evidence="2" id="KW-1185">Reference proteome</keyword>
<gene>
    <name evidence="1" type="ORF">V6N12_028788</name>
</gene>
<evidence type="ECO:0000313" key="1">
    <source>
        <dbReference type="EMBL" id="KAK8572743.1"/>
    </source>
</evidence>
<sequence length="93" mass="10753">MRRGLGSSETKRALNNIIFKFQPCLIFLMETKQKSSKLEKLRRRCLFTNRFYVEPKGKVGGLALHLIKPRLSITSLKNVEFLKCRSREGLLLG</sequence>
<protein>
    <submittedName>
        <fullName evidence="1">Uncharacterized protein</fullName>
    </submittedName>
</protein>
<dbReference type="EMBL" id="JBBPBM010000008">
    <property type="protein sequence ID" value="KAK8572743.1"/>
    <property type="molecule type" value="Genomic_DNA"/>
</dbReference>
<proteinExistence type="predicted"/>
<dbReference type="Proteomes" id="UP001472677">
    <property type="component" value="Unassembled WGS sequence"/>
</dbReference>